<feature type="non-terminal residue" evidence="1">
    <location>
        <position position="129"/>
    </location>
</feature>
<protein>
    <submittedName>
        <fullName evidence="1">Uncharacterized protein</fullName>
    </submittedName>
</protein>
<evidence type="ECO:0000313" key="1">
    <source>
        <dbReference type="EMBL" id="KAF4684085.1"/>
    </source>
</evidence>
<sequence>DRPDNVHAVVDRARLTNSPDTSTNGFDAGLHWAYYCENGKRMSNGLFLQALKDVALTLSASTKGLRLAGGAIGAGVGACSVALYRITFSASYRGAQQRQQWQRLGGPRLQRWDGGDGERDCQVVKGMRT</sequence>
<dbReference type="AlphaFoldDB" id="A0A7J6NJT9"/>
<dbReference type="Proteomes" id="UP000541610">
    <property type="component" value="Unassembled WGS sequence"/>
</dbReference>
<proteinExistence type="predicted"/>
<evidence type="ECO:0000313" key="2">
    <source>
        <dbReference type="Proteomes" id="UP000541610"/>
    </source>
</evidence>
<gene>
    <name evidence="1" type="ORF">FOZ60_008300</name>
</gene>
<dbReference type="EMBL" id="JABANP010000330">
    <property type="protein sequence ID" value="KAF4684085.1"/>
    <property type="molecule type" value="Genomic_DNA"/>
</dbReference>
<organism evidence="1 2">
    <name type="scientific">Perkinsus olseni</name>
    <name type="common">Perkinsus atlanticus</name>
    <dbReference type="NCBI Taxonomy" id="32597"/>
    <lineage>
        <taxon>Eukaryota</taxon>
        <taxon>Sar</taxon>
        <taxon>Alveolata</taxon>
        <taxon>Perkinsozoa</taxon>
        <taxon>Perkinsea</taxon>
        <taxon>Perkinsida</taxon>
        <taxon>Perkinsidae</taxon>
        <taxon>Perkinsus</taxon>
    </lineage>
</organism>
<accession>A0A7J6NJT9</accession>
<reference evidence="1 2" key="1">
    <citation type="submission" date="2020-04" db="EMBL/GenBank/DDBJ databases">
        <title>Perkinsus olseni comparative genomics.</title>
        <authorList>
            <person name="Bogema D.R."/>
        </authorList>
    </citation>
    <scope>NUCLEOTIDE SEQUENCE [LARGE SCALE GENOMIC DNA]</scope>
    <source>
        <strain evidence="1">00978-12</strain>
    </source>
</reference>
<name>A0A7J6NJT9_PEROL</name>
<comment type="caution">
    <text evidence="1">The sequence shown here is derived from an EMBL/GenBank/DDBJ whole genome shotgun (WGS) entry which is preliminary data.</text>
</comment>